<protein>
    <recommendedName>
        <fullName evidence="6">acetyl-CoA C-acyltransferase</fullName>
        <ecNumber evidence="6">2.3.1.16</ecNumber>
    </recommendedName>
</protein>
<dbReference type="RefSeq" id="XP_033430002.1">
    <property type="nucleotide sequence ID" value="XM_033568007.1"/>
</dbReference>
<dbReference type="AlphaFoldDB" id="A0A5M9MU46"/>
<evidence type="ECO:0000256" key="8">
    <source>
        <dbReference type="RuleBase" id="RU003557"/>
    </source>
</evidence>
<comment type="similarity">
    <text evidence="3 8">Belongs to the thiolase-like superfamily. Thiolase family.</text>
</comment>
<dbReference type="InterPro" id="IPR050215">
    <property type="entry name" value="Thiolase-like_sf_Thiolase"/>
</dbReference>
<evidence type="ECO:0000256" key="2">
    <source>
        <dbReference type="ARBA" id="ARBA00004872"/>
    </source>
</evidence>
<comment type="catalytic activity">
    <reaction evidence="7">
        <text>an acyl-CoA + acetyl-CoA = a 3-oxoacyl-CoA + CoA</text>
        <dbReference type="Rhea" id="RHEA:21564"/>
        <dbReference type="ChEBI" id="CHEBI:57287"/>
        <dbReference type="ChEBI" id="CHEBI:57288"/>
        <dbReference type="ChEBI" id="CHEBI:58342"/>
        <dbReference type="ChEBI" id="CHEBI:90726"/>
        <dbReference type="EC" id="2.3.1.16"/>
    </reaction>
</comment>
<proteinExistence type="inferred from homology"/>
<dbReference type="InterPro" id="IPR020617">
    <property type="entry name" value="Thiolase_C"/>
</dbReference>
<feature type="domain" description="Thiolase C-terminal" evidence="11">
    <location>
        <begin position="353"/>
        <end position="471"/>
    </location>
</feature>
<evidence type="ECO:0000313" key="12">
    <source>
        <dbReference type="EMBL" id="KAA8650641.1"/>
    </source>
</evidence>
<dbReference type="SUPFAM" id="SSF53901">
    <property type="entry name" value="Thiolase-like"/>
    <property type="match status" value="2"/>
</dbReference>
<feature type="compositionally biased region" description="Polar residues" evidence="9">
    <location>
        <begin position="1"/>
        <end position="19"/>
    </location>
</feature>
<reference evidence="12 13" key="1">
    <citation type="submission" date="2019-08" db="EMBL/GenBank/DDBJ databases">
        <title>The genome sequence of a newly discovered highly antifungal drug resistant Aspergillus species, Aspergillus tanneri NIH 1004.</title>
        <authorList>
            <person name="Mounaud S."/>
            <person name="Singh I."/>
            <person name="Joardar V."/>
            <person name="Pakala S."/>
            <person name="Pakala S."/>
            <person name="Venepally P."/>
            <person name="Chung J.K."/>
            <person name="Losada L."/>
            <person name="Nierman W.C."/>
        </authorList>
    </citation>
    <scope>NUCLEOTIDE SEQUENCE [LARGE SCALE GENOMIC DNA]</scope>
    <source>
        <strain evidence="12 13">NIH1004</strain>
    </source>
</reference>
<evidence type="ECO:0000256" key="9">
    <source>
        <dbReference type="SAM" id="MobiDB-lite"/>
    </source>
</evidence>
<dbReference type="InterPro" id="IPR002155">
    <property type="entry name" value="Thiolase"/>
</dbReference>
<dbReference type="Gene3D" id="3.40.47.10">
    <property type="match status" value="2"/>
</dbReference>
<dbReference type="GO" id="GO:0010124">
    <property type="term" value="P:phenylacetate catabolic process"/>
    <property type="evidence" value="ECO:0007669"/>
    <property type="project" value="TreeGrafter"/>
</dbReference>
<evidence type="ECO:0000313" key="13">
    <source>
        <dbReference type="Proteomes" id="UP000324241"/>
    </source>
</evidence>
<name>A0A5M9MU46_9EURO</name>
<dbReference type="InterPro" id="IPR020616">
    <property type="entry name" value="Thiolase_N"/>
</dbReference>
<dbReference type="GeneID" id="54326031"/>
<evidence type="ECO:0000256" key="6">
    <source>
        <dbReference type="ARBA" id="ARBA00024073"/>
    </source>
</evidence>
<dbReference type="GO" id="GO:0003988">
    <property type="term" value="F:acetyl-CoA C-acyltransferase activity"/>
    <property type="evidence" value="ECO:0007669"/>
    <property type="project" value="UniProtKB-EC"/>
</dbReference>
<feature type="region of interest" description="Disordered" evidence="9">
    <location>
        <begin position="1"/>
        <end position="20"/>
    </location>
</feature>
<organism evidence="12 13">
    <name type="scientific">Aspergillus tanneri</name>
    <dbReference type="NCBI Taxonomy" id="1220188"/>
    <lineage>
        <taxon>Eukaryota</taxon>
        <taxon>Fungi</taxon>
        <taxon>Dikarya</taxon>
        <taxon>Ascomycota</taxon>
        <taxon>Pezizomycotina</taxon>
        <taxon>Eurotiomycetes</taxon>
        <taxon>Eurotiomycetidae</taxon>
        <taxon>Eurotiales</taxon>
        <taxon>Aspergillaceae</taxon>
        <taxon>Aspergillus</taxon>
        <taxon>Aspergillus subgen. Circumdati</taxon>
    </lineage>
</organism>
<comment type="caution">
    <text evidence="12">The sequence shown here is derived from an EMBL/GenBank/DDBJ whole genome shotgun (WGS) entry which is preliminary data.</text>
</comment>
<dbReference type="PANTHER" id="PTHR43853:SF12">
    <property type="entry name" value="ACETYL-COA C-ACETYLTRANSFERASE"/>
    <property type="match status" value="1"/>
</dbReference>
<dbReference type="GO" id="GO:0005777">
    <property type="term" value="C:peroxisome"/>
    <property type="evidence" value="ECO:0007669"/>
    <property type="project" value="TreeGrafter"/>
</dbReference>
<keyword evidence="4 8" id="KW-0808">Transferase</keyword>
<dbReference type="InterPro" id="IPR016039">
    <property type="entry name" value="Thiolase-like"/>
</dbReference>
<dbReference type="PROSITE" id="PS00737">
    <property type="entry name" value="THIOLASE_2"/>
    <property type="match status" value="1"/>
</dbReference>
<dbReference type="PANTHER" id="PTHR43853">
    <property type="entry name" value="3-KETOACYL-COA THIOLASE, PEROXISOMAL"/>
    <property type="match status" value="1"/>
</dbReference>
<dbReference type="CDD" id="cd00751">
    <property type="entry name" value="thiolase"/>
    <property type="match status" value="1"/>
</dbReference>
<evidence type="ECO:0000256" key="3">
    <source>
        <dbReference type="ARBA" id="ARBA00010982"/>
    </source>
</evidence>
<evidence type="ECO:0000256" key="7">
    <source>
        <dbReference type="ARBA" id="ARBA00047605"/>
    </source>
</evidence>
<keyword evidence="5 8" id="KW-0012">Acyltransferase</keyword>
<dbReference type="InterPro" id="IPR020610">
    <property type="entry name" value="Thiolase_AS"/>
</dbReference>
<dbReference type="EMBL" id="QUQM01000001">
    <property type="protein sequence ID" value="KAA8650641.1"/>
    <property type="molecule type" value="Genomic_DNA"/>
</dbReference>
<comment type="pathway">
    <text evidence="2">Lipid metabolism; fatty acid metabolism.</text>
</comment>
<dbReference type="GO" id="GO:0006635">
    <property type="term" value="P:fatty acid beta-oxidation"/>
    <property type="evidence" value="ECO:0007669"/>
    <property type="project" value="TreeGrafter"/>
</dbReference>
<dbReference type="EC" id="2.3.1.16" evidence="6"/>
<evidence type="ECO:0000256" key="1">
    <source>
        <dbReference type="ARBA" id="ARBA00001958"/>
    </source>
</evidence>
<evidence type="ECO:0000256" key="4">
    <source>
        <dbReference type="ARBA" id="ARBA00022679"/>
    </source>
</evidence>
<dbReference type="NCBIfam" id="TIGR01930">
    <property type="entry name" value="AcCoA-C-Actrans"/>
    <property type="match status" value="1"/>
</dbReference>
<dbReference type="Pfam" id="PF02803">
    <property type="entry name" value="Thiolase_C"/>
    <property type="match status" value="1"/>
</dbReference>
<dbReference type="InterPro" id="IPR020613">
    <property type="entry name" value="Thiolase_CS"/>
</dbReference>
<sequence length="475" mass="50311">MPTSLNPQVSTPSRSSDITTGVEKALPSIEHLRASFCFVENPEEHTEPLDKTSAMSSPQQRLSSIANQLSGPSAAAAKQKLLVKNPDDVVITLAVRTPLTKARKGGLKDTSLDNLLISILTSVRERSNLDPNLVEDVCVGNVLCPGSAYIARSAVLAAGFPVTAAASIANRFCSSGLLAIQNIANQILAGSIDVGVAVGAESMSTNPDSGAPEMSSQIMSHPLASQNKQPMGQTSENVAAQFNISREMHDQFAAKSYQKAERAQKAGWFNDEIVPVRTTTKDPKTGEVKYVVVDQDDCIRYGTTAESLGKIRSAFPQWKPNATTGGNASQITDGAAAVILMKRSRAQELGQPILGKFCGATVAGLEPRIMGIGPSIAIPKILTKFGLTKDEIDIFEINEAFASMGAYCVKKLDLDEAKVNPRGGAIAIGHPLGCTGARQVVTAFSELRRQNKRVAVTSMCIGTGMGMAGIFVSEH</sequence>
<comment type="cofactor">
    <cofactor evidence="1">
        <name>K(+)</name>
        <dbReference type="ChEBI" id="CHEBI:29103"/>
    </cofactor>
</comment>
<evidence type="ECO:0000259" key="10">
    <source>
        <dbReference type="Pfam" id="PF00108"/>
    </source>
</evidence>
<feature type="domain" description="Thiolase N-terminal" evidence="10">
    <location>
        <begin position="89"/>
        <end position="344"/>
    </location>
</feature>
<dbReference type="PROSITE" id="PS00099">
    <property type="entry name" value="THIOLASE_3"/>
    <property type="match status" value="1"/>
</dbReference>
<dbReference type="Proteomes" id="UP000324241">
    <property type="component" value="Unassembled WGS sequence"/>
</dbReference>
<dbReference type="OrthoDB" id="5404651at2759"/>
<dbReference type="Pfam" id="PF00108">
    <property type="entry name" value="Thiolase_N"/>
    <property type="match status" value="1"/>
</dbReference>
<evidence type="ECO:0000256" key="5">
    <source>
        <dbReference type="ARBA" id="ARBA00023315"/>
    </source>
</evidence>
<gene>
    <name evidence="12" type="ORF">ATNIH1004_003329</name>
</gene>
<evidence type="ECO:0000259" key="11">
    <source>
        <dbReference type="Pfam" id="PF02803"/>
    </source>
</evidence>
<accession>A0A5M9MU46</accession>
<dbReference type="VEuPathDB" id="FungiDB:EYZ11_002816"/>